<dbReference type="InterPro" id="IPR043686">
    <property type="entry name" value="Uup"/>
</dbReference>
<dbReference type="InterPro" id="IPR017871">
    <property type="entry name" value="ABC_transporter-like_CS"/>
</dbReference>
<comment type="caution">
    <text evidence="14">The sequence shown here is derived from an EMBL/GenBank/DDBJ whole genome shotgun (WGS) entry which is preliminary data.</text>
</comment>
<dbReference type="SUPFAM" id="SSF52540">
    <property type="entry name" value="P-loop containing nucleoside triphosphate hydrolases"/>
    <property type="match status" value="2"/>
</dbReference>
<dbReference type="FunFam" id="3.40.50.300:FF:000309">
    <property type="entry name" value="ABC transporter ATP-binding protein"/>
    <property type="match status" value="1"/>
</dbReference>
<dbReference type="EC" id="3.6.1.-" evidence="11"/>
<dbReference type="CDD" id="cd03221">
    <property type="entry name" value="ABCF_EF-3"/>
    <property type="match status" value="2"/>
</dbReference>
<evidence type="ECO:0000256" key="7">
    <source>
        <dbReference type="ARBA" id="ARBA00023125"/>
    </source>
</evidence>
<dbReference type="InterPro" id="IPR051309">
    <property type="entry name" value="ABCF_ATPase"/>
</dbReference>
<dbReference type="InterPro" id="IPR032524">
    <property type="entry name" value="ABC_tran_C"/>
</dbReference>
<evidence type="ECO:0000313" key="14">
    <source>
        <dbReference type="EMBL" id="GAK45234.1"/>
    </source>
</evidence>
<accession>A0A081BB16</accession>
<evidence type="ECO:0000256" key="3">
    <source>
        <dbReference type="ARBA" id="ARBA00022741"/>
    </source>
</evidence>
<dbReference type="GO" id="GO:0005737">
    <property type="term" value="C:cytoplasm"/>
    <property type="evidence" value="ECO:0007669"/>
    <property type="project" value="UniProtKB-SubCell"/>
</dbReference>
<evidence type="ECO:0000256" key="2">
    <source>
        <dbReference type="ARBA" id="ARBA00022737"/>
    </source>
</evidence>
<proteinExistence type="inferred from homology"/>
<evidence type="ECO:0000256" key="6">
    <source>
        <dbReference type="ARBA" id="ARBA00022840"/>
    </source>
</evidence>
<dbReference type="GO" id="GO:0005524">
    <property type="term" value="F:ATP binding"/>
    <property type="evidence" value="ECO:0007669"/>
    <property type="project" value="UniProtKB-UniRule"/>
</dbReference>
<keyword evidence="11" id="KW-0175">Coiled coil</keyword>
<evidence type="ECO:0000256" key="10">
    <source>
        <dbReference type="ARBA" id="ARBA00061478"/>
    </source>
</evidence>
<feature type="domain" description="ABC transporter" evidence="13">
    <location>
        <begin position="299"/>
        <end position="525"/>
    </location>
</feature>
<dbReference type="PANTHER" id="PTHR42855:SF1">
    <property type="entry name" value="ABC TRANSPORTER DOMAIN-CONTAINING PROTEIN"/>
    <property type="match status" value="1"/>
</dbReference>
<comment type="similarity">
    <text evidence="10 11">Belongs to the ABC transporter superfamily. ABCF family. Uup subfamily.</text>
</comment>
<dbReference type="eggNOG" id="COG0488">
    <property type="taxonomic scope" value="Bacteria"/>
</dbReference>
<keyword evidence="3 11" id="KW-0547">Nucleotide-binding</keyword>
<evidence type="ECO:0000256" key="8">
    <source>
        <dbReference type="ARBA" id="ARBA00023204"/>
    </source>
</evidence>
<comment type="catalytic activity">
    <reaction evidence="9 11">
        <text>ATP + H2O = ADP + phosphate + H(+)</text>
        <dbReference type="Rhea" id="RHEA:13065"/>
        <dbReference type="ChEBI" id="CHEBI:15377"/>
        <dbReference type="ChEBI" id="CHEBI:15378"/>
        <dbReference type="ChEBI" id="CHEBI:30616"/>
        <dbReference type="ChEBI" id="CHEBI:43474"/>
        <dbReference type="ChEBI" id="CHEBI:456216"/>
    </reaction>
</comment>
<dbReference type="GO" id="GO:0016887">
    <property type="term" value="F:ATP hydrolysis activity"/>
    <property type="evidence" value="ECO:0007669"/>
    <property type="project" value="UniProtKB-UniRule"/>
</dbReference>
<keyword evidence="4 11" id="KW-0227">DNA damage</keyword>
<dbReference type="Gene3D" id="3.40.50.300">
    <property type="entry name" value="P-loop containing nucleotide triphosphate hydrolases"/>
    <property type="match status" value="2"/>
</dbReference>
<dbReference type="PANTHER" id="PTHR42855">
    <property type="entry name" value="ABC TRANSPORTER ATP-BINDING SUBUNIT"/>
    <property type="match status" value="1"/>
</dbReference>
<dbReference type="PROSITE" id="PS00211">
    <property type="entry name" value="ABC_TRANSPORTER_1"/>
    <property type="match status" value="1"/>
</dbReference>
<feature type="region of interest" description="Disordered" evidence="12">
    <location>
        <begin position="507"/>
        <end position="549"/>
    </location>
</feature>
<keyword evidence="8 11" id="KW-0234">DNA repair</keyword>
<feature type="compositionally biased region" description="Basic and acidic residues" evidence="12">
    <location>
        <begin position="507"/>
        <end position="519"/>
    </location>
</feature>
<comment type="subcellular location">
    <subcellularLocation>
        <location evidence="11">Cytoplasm</location>
    </subcellularLocation>
    <text evidence="11">Associates with ribosomes.</text>
</comment>
<evidence type="ECO:0000259" key="13">
    <source>
        <dbReference type="PROSITE" id="PS50893"/>
    </source>
</evidence>
<keyword evidence="2 11" id="KW-0677">Repeat</keyword>
<dbReference type="InterPro" id="IPR037118">
    <property type="entry name" value="Val-tRNA_synth_C_sf"/>
</dbReference>
<reference evidence="14 15" key="1">
    <citation type="submission" date="2014-07" db="EMBL/GenBank/DDBJ databases">
        <title>Tepidicaulis marinum gen. nov., sp. nov., a novel marine bacterium denitrifying nitrate to nitrous oxide strictly under microaerobic conditions.</title>
        <authorList>
            <person name="Takeuchi M."/>
            <person name="Yamagishi T."/>
            <person name="Kamagata Y."/>
            <person name="Oshima K."/>
            <person name="Hattori M."/>
            <person name="Katayama T."/>
            <person name="Hanada S."/>
            <person name="Tamaki H."/>
            <person name="Marumo K."/>
            <person name="Maeda H."/>
            <person name="Nedachi M."/>
            <person name="Iwasaki W."/>
            <person name="Suwa Y."/>
            <person name="Sakata S."/>
        </authorList>
    </citation>
    <scope>NUCLEOTIDE SEQUENCE [LARGE SCALE GENOMIC DNA]</scope>
    <source>
        <strain evidence="14 15">MA2</strain>
    </source>
</reference>
<keyword evidence="15" id="KW-1185">Reference proteome</keyword>
<organism evidence="14 15">
    <name type="scientific">Tepidicaulis marinus</name>
    <dbReference type="NCBI Taxonomy" id="1333998"/>
    <lineage>
        <taxon>Bacteria</taxon>
        <taxon>Pseudomonadati</taxon>
        <taxon>Pseudomonadota</taxon>
        <taxon>Alphaproteobacteria</taxon>
        <taxon>Hyphomicrobiales</taxon>
        <taxon>Parvibaculaceae</taxon>
        <taxon>Tepidicaulis</taxon>
    </lineage>
</organism>
<dbReference type="GO" id="GO:0003677">
    <property type="term" value="F:DNA binding"/>
    <property type="evidence" value="ECO:0007669"/>
    <property type="project" value="UniProtKB-UniRule"/>
</dbReference>
<evidence type="ECO:0000256" key="4">
    <source>
        <dbReference type="ARBA" id="ARBA00022763"/>
    </source>
</evidence>
<dbReference type="GO" id="GO:0043022">
    <property type="term" value="F:ribosome binding"/>
    <property type="evidence" value="ECO:0007669"/>
    <property type="project" value="UniProtKB-UniRule"/>
</dbReference>
<dbReference type="InterPro" id="IPR003593">
    <property type="entry name" value="AAA+_ATPase"/>
</dbReference>
<comment type="function">
    <text evidence="11">Probably plays a role in ribosome assembly or function. May be involved in resolution of branched DNA intermediates that result from template switching in postreplication gaps. Binds DNA and has ATPase activity.</text>
</comment>
<dbReference type="AlphaFoldDB" id="A0A081BB16"/>
<keyword evidence="1 11" id="KW-0963">Cytoplasm</keyword>
<evidence type="ECO:0000256" key="5">
    <source>
        <dbReference type="ARBA" id="ARBA00022801"/>
    </source>
</evidence>
<dbReference type="Pfam" id="PF00005">
    <property type="entry name" value="ABC_tran"/>
    <property type="match status" value="2"/>
</dbReference>
<keyword evidence="6 11" id="KW-0067">ATP-binding</keyword>
<dbReference type="EMBL" id="BBIO01000008">
    <property type="protein sequence ID" value="GAK45234.1"/>
    <property type="molecule type" value="Genomic_DNA"/>
</dbReference>
<keyword evidence="5 11" id="KW-0378">Hydrolase</keyword>
<dbReference type="SMART" id="SM00382">
    <property type="entry name" value="AAA"/>
    <property type="match status" value="2"/>
</dbReference>
<keyword evidence="7 11" id="KW-0238">DNA-binding</keyword>
<feature type="binding site" evidence="11">
    <location>
        <begin position="50"/>
        <end position="57"/>
    </location>
    <ligand>
        <name>ATP</name>
        <dbReference type="ChEBI" id="CHEBI:30616"/>
        <label>1</label>
    </ligand>
</feature>
<name>A0A081BB16_9HYPH</name>
<dbReference type="HAMAP" id="MF_00848">
    <property type="entry name" value="Uup"/>
    <property type="match status" value="1"/>
</dbReference>
<dbReference type="InterPro" id="IPR027417">
    <property type="entry name" value="P-loop_NTPase"/>
</dbReference>
<dbReference type="Proteomes" id="UP000028702">
    <property type="component" value="Unassembled WGS sequence"/>
</dbReference>
<dbReference type="Pfam" id="PF16326">
    <property type="entry name" value="ABC_tran_CTD"/>
    <property type="match status" value="1"/>
</dbReference>
<feature type="binding site" evidence="11">
    <location>
        <begin position="331"/>
        <end position="338"/>
    </location>
    <ligand>
        <name>ATP</name>
        <dbReference type="ChEBI" id="CHEBI:30616"/>
        <label>2</label>
    </ligand>
</feature>
<dbReference type="Gene3D" id="1.10.287.380">
    <property type="entry name" value="Valyl-tRNA synthetase, C-terminal domain"/>
    <property type="match status" value="1"/>
</dbReference>
<evidence type="ECO:0000313" key="15">
    <source>
        <dbReference type="Proteomes" id="UP000028702"/>
    </source>
</evidence>
<dbReference type="GO" id="GO:0006281">
    <property type="term" value="P:DNA repair"/>
    <property type="evidence" value="ECO:0007669"/>
    <property type="project" value="UniProtKB-KW"/>
</dbReference>
<evidence type="ECO:0000256" key="1">
    <source>
        <dbReference type="ARBA" id="ARBA00022490"/>
    </source>
</evidence>
<dbReference type="STRING" id="1333998.M2A_1733"/>
<sequence length="621" mass="68119">MSGTGRAIKPKAMAPPLLHLKNIHLTFGGTPLLNGAELAVSPGERLCLVGRNGSGKSTLLKVAAGLATPDSGEIFLQPGATIRYLPQEPDFSGFDTALAFAEAGLGPGDDPYRARYLLERLGLTGEENPAHLSGGQARRAALARTLAPSPDILLLDEPTNHLDLPAIEWLESELRGLKSALVLISHDRRFLSNLSRNTVWLDRGRTRAFNVGFAAFEETRDRLIEEEAQAQHKLERKIEQEEDWLRYGVTARRKRNQKRLRDLHSLRAARVSQGEALRRATATVNMAATEGETSGKLVADLEEVSKSYDGTPIVKSLSVKILRGDRVGIVGPNGAGKTTLLKLITGDLAPDEGRIKLGTNRQMVTLEQNRESLDPNETLRDVLTGGRGDMVEVGGSSKHVIGYMKDFLFAPEQARTPVHALSGGERGRLMLARALARPSNLLILDEPTNDLDIETLDLLQEMLADYDGTLLLVSHDRDFLDRIVTYTIASEGDGVWQVYPGGYSDMERQRGARKKEEKPAAPAKQKSGSDKAPSTPAKKQEKRKLSFKEKHALETLPGEMETLAEKIALLKEKLAAPDFYSKDPEGFAKSAKALEAAEAELARKEEDWLALEMLREELEGT</sequence>
<dbReference type="InterPro" id="IPR003439">
    <property type="entry name" value="ABC_transporter-like_ATP-bd"/>
</dbReference>
<feature type="coiled-coil region" evidence="11">
    <location>
        <begin position="587"/>
        <end position="614"/>
    </location>
</feature>
<evidence type="ECO:0000256" key="9">
    <source>
        <dbReference type="ARBA" id="ARBA00049360"/>
    </source>
</evidence>
<dbReference type="PROSITE" id="PS50893">
    <property type="entry name" value="ABC_TRANSPORTER_2"/>
    <property type="match status" value="2"/>
</dbReference>
<protein>
    <recommendedName>
        <fullName evidence="11">ATP-binding protein Uup</fullName>
        <ecNumber evidence="11">3.6.1.-</ecNumber>
    </recommendedName>
</protein>
<evidence type="ECO:0000256" key="11">
    <source>
        <dbReference type="HAMAP-Rule" id="MF_00848"/>
    </source>
</evidence>
<feature type="domain" description="ABC transporter" evidence="13">
    <location>
        <begin position="18"/>
        <end position="228"/>
    </location>
</feature>
<evidence type="ECO:0000256" key="12">
    <source>
        <dbReference type="SAM" id="MobiDB-lite"/>
    </source>
</evidence>
<gene>
    <name evidence="11" type="primary">uup</name>
    <name evidence="14" type="ORF">M2A_1733</name>
</gene>